<dbReference type="Proteomes" id="UP001221189">
    <property type="component" value="Unassembled WGS sequence"/>
</dbReference>
<reference evidence="7 8" key="1">
    <citation type="submission" date="2022-10" db="EMBL/GenBank/DDBJ databases">
        <title>Paucibacter sp. hw1 Genome sequencing.</title>
        <authorList>
            <person name="Park S."/>
        </authorList>
    </citation>
    <scope>NUCLEOTIDE SEQUENCE [LARGE SCALE GENOMIC DNA]</scope>
    <source>
        <strain evidence="8">hw1</strain>
    </source>
</reference>
<dbReference type="Gene3D" id="1.20.58.1080">
    <property type="match status" value="1"/>
</dbReference>
<evidence type="ECO:0000256" key="4">
    <source>
        <dbReference type="ARBA" id="ARBA00022840"/>
    </source>
</evidence>
<dbReference type="GO" id="GO:0004386">
    <property type="term" value="F:helicase activity"/>
    <property type="evidence" value="ECO:0007669"/>
    <property type="project" value="UniProtKB-KW"/>
</dbReference>
<dbReference type="PANTHER" id="PTHR12131">
    <property type="entry name" value="ATP-DEPENDENT RNA AND DNA HELICASE"/>
    <property type="match status" value="1"/>
</dbReference>
<dbReference type="SUPFAM" id="SSF52540">
    <property type="entry name" value="P-loop containing nucleoside triphosphate hydrolases"/>
    <property type="match status" value="1"/>
</dbReference>
<dbReference type="Pfam" id="PF12513">
    <property type="entry name" value="SUV3_C"/>
    <property type="match status" value="1"/>
</dbReference>
<feature type="domain" description="Helicase C-terminal" evidence="6">
    <location>
        <begin position="447"/>
        <end position="604"/>
    </location>
</feature>
<dbReference type="InterPro" id="IPR014001">
    <property type="entry name" value="Helicase_ATP-bd"/>
</dbReference>
<dbReference type="InterPro" id="IPR027417">
    <property type="entry name" value="P-loop_NTPase"/>
</dbReference>
<accession>A0ABT5KDY1</accession>
<dbReference type="Pfam" id="PF22527">
    <property type="entry name" value="DEXQc_Suv3"/>
    <property type="match status" value="1"/>
</dbReference>
<comment type="caution">
    <text evidence="7">The sequence shown here is derived from an EMBL/GenBank/DDBJ whole genome shotgun (WGS) entry which is preliminary data.</text>
</comment>
<dbReference type="InterPro" id="IPR050699">
    <property type="entry name" value="RNA-DNA_Helicase"/>
</dbReference>
<evidence type="ECO:0000256" key="1">
    <source>
        <dbReference type="ARBA" id="ARBA00022741"/>
    </source>
</evidence>
<dbReference type="PROSITE" id="PS51192">
    <property type="entry name" value="HELICASE_ATP_BIND_1"/>
    <property type="match status" value="1"/>
</dbReference>
<dbReference type="InterPro" id="IPR022192">
    <property type="entry name" value="SUV3_C"/>
</dbReference>
<keyword evidence="2" id="KW-0378">Hydrolase</keyword>
<evidence type="ECO:0000256" key="2">
    <source>
        <dbReference type="ARBA" id="ARBA00022801"/>
    </source>
</evidence>
<keyword evidence="8" id="KW-1185">Reference proteome</keyword>
<organism evidence="7 8">
    <name type="scientific">Roseateles albus</name>
    <dbReference type="NCBI Taxonomy" id="2987525"/>
    <lineage>
        <taxon>Bacteria</taxon>
        <taxon>Pseudomonadati</taxon>
        <taxon>Pseudomonadota</taxon>
        <taxon>Betaproteobacteria</taxon>
        <taxon>Burkholderiales</taxon>
        <taxon>Sphaerotilaceae</taxon>
        <taxon>Roseateles</taxon>
    </lineage>
</organism>
<dbReference type="InterPro" id="IPR001650">
    <property type="entry name" value="Helicase_C-like"/>
</dbReference>
<dbReference type="PROSITE" id="PS51194">
    <property type="entry name" value="HELICASE_CTER"/>
    <property type="match status" value="1"/>
</dbReference>
<name>A0ABT5KDY1_9BURK</name>
<feature type="domain" description="Helicase ATP-binding" evidence="5">
    <location>
        <begin position="299"/>
        <end position="444"/>
    </location>
</feature>
<dbReference type="PANTHER" id="PTHR12131:SF1">
    <property type="entry name" value="ATP-DEPENDENT RNA HELICASE SUPV3L1, MITOCHONDRIAL-RELATED"/>
    <property type="match status" value="1"/>
</dbReference>
<dbReference type="Gene3D" id="3.40.50.300">
    <property type="entry name" value="P-loop containing nucleotide triphosphate hydrolases"/>
    <property type="match status" value="2"/>
</dbReference>
<gene>
    <name evidence="7" type="ORF">PRZ03_11175</name>
</gene>
<dbReference type="Gene3D" id="1.20.272.40">
    <property type="match status" value="1"/>
</dbReference>
<dbReference type="CDD" id="cd18805">
    <property type="entry name" value="SF2_C_suv3"/>
    <property type="match status" value="1"/>
</dbReference>
<protein>
    <submittedName>
        <fullName evidence="7">Helicase-related protein</fullName>
    </submittedName>
</protein>
<dbReference type="EMBL" id="JAQQXT010000006">
    <property type="protein sequence ID" value="MDC8772132.1"/>
    <property type="molecule type" value="Genomic_DNA"/>
</dbReference>
<dbReference type="Pfam" id="PF00271">
    <property type="entry name" value="Helicase_C"/>
    <property type="match status" value="1"/>
</dbReference>
<evidence type="ECO:0000313" key="7">
    <source>
        <dbReference type="EMBL" id="MDC8772132.1"/>
    </source>
</evidence>
<dbReference type="SMART" id="SM00487">
    <property type="entry name" value="DEXDc"/>
    <property type="match status" value="1"/>
</dbReference>
<evidence type="ECO:0000259" key="6">
    <source>
        <dbReference type="PROSITE" id="PS51194"/>
    </source>
</evidence>
<keyword evidence="1" id="KW-0547">Nucleotide-binding</keyword>
<dbReference type="SMART" id="SM00490">
    <property type="entry name" value="HELICc"/>
    <property type="match status" value="1"/>
</dbReference>
<evidence type="ECO:0000259" key="5">
    <source>
        <dbReference type="PROSITE" id="PS51192"/>
    </source>
</evidence>
<sequence>MNLTPFCDPILWRKTEFSARPTVAMKLCSTRGVIENKQQTKPPVANKGPALPVARHLSRLPPEIGPEELLRIRQAAYQLPQVSTPADFSDAEGAEEQLDQQGLILLQKAVAGARPSRWIAPDLMSVALAHLDVVGTAPGVRALMLQRAAQLEAVGLSRSGLAWSRLCKQALKLSHAGWQVPVAFKVSADAGPIWDFFRSGDQASLQAAIGPQPAFEHASELLAHIEGLIARSASGHAEHMDSLLPRLQAECATPQGIAELKAGCTRAQDRWENRVAELNTLAGLNSELAFQGYPDTFDAARRLQRTVTLFVGPPNSGKTHAAFERLTQAHDGAYLAPLRLLALEGRDRLVGRGVPCSLLTGEENVPAEAARVVSSTIEMVNTTKPIDVAVIDEAQMLFDLYRGWAWTQAIVAVPANELIIICSAYAVPAIENLLGLCGERCTVRHFERKQEVQLLPAPVSIAALKKGDAVVAFSRREVLMLRDQIAAEGHPVSVIYGALPPEVRRREAERFAQGASHVLVATDAIGMGLNLPIRRVLFSTMSKFDGQGDRDLTVSEVHQIAGRAGRYGMHDEGFVGVLREAEVKAARTLKELLPKTPRAPREFKAAVAPNWWHVNTIATRLGLNKLHAVLTVFMDQLRLDDAHFEVAELEQMLQLADELDRSAGSLGLKQRFIYAQAPVDTRTDAQVQQFLEWTHRHAMTGKAGSPWFLQEVDEHSRLDRMEQALRSCTLWLWLDLRFPGVFGQVADVVDLRSRLNDGIERHLKGKKPLWQSRGGRR</sequence>
<proteinExistence type="predicted"/>
<keyword evidence="4" id="KW-0067">ATP-binding</keyword>
<dbReference type="InterPro" id="IPR055206">
    <property type="entry name" value="DEXQc_SUV3"/>
</dbReference>
<evidence type="ECO:0000256" key="3">
    <source>
        <dbReference type="ARBA" id="ARBA00022806"/>
    </source>
</evidence>
<keyword evidence="3 7" id="KW-0347">Helicase</keyword>
<evidence type="ECO:0000313" key="8">
    <source>
        <dbReference type="Proteomes" id="UP001221189"/>
    </source>
</evidence>